<dbReference type="EMBL" id="JACGCM010002668">
    <property type="protein sequence ID" value="KAF6136883.1"/>
    <property type="molecule type" value="Genomic_DNA"/>
</dbReference>
<sequence length="827" mass="93377">MAPKVARKKPPTRGKVVPTASLRKRLNDEREDLSHSNYNNPPRIPAKRVKTCSTRVPVRDSSISGSVSRVSVTPEEDSSQDSSAVESSSYDSQGTPTTQSSTDFFVEHEKFSFAEVPQPKNSHNATLEQQRITTTEEEVLPKDRNSEQGAGEYCPRDPSLLTSFATHQAKVLDLGQDLGCLRVYHHSPTWELGEEIERVQNIVNLWGLGRIGAISYKHYNVALIIAFCERWHPETNIFHFKWGEMTITLEDVSRLIGLRVDGDLTVVEGKWGAAAVKEIFRKSMYLPDRVYPNLKVGGQGISLSLKKIVDFFVGKVGTNAPQAASSSSSPIKLSSRMDKDVNKSWSWGAATLAHLYYSLGASSRVNVKGLACCTTLLESWIFEHFPKLPSIPTPNQSGAAEFCTRWSWTKTTSTQSGSAALNMFREALNSYKLQDVVWDPYLEKIEDKHNFKEVASFTGLLCSPEHNKPYYPDRVQRQFNRRQPVPRAPTCVEQSSLRLGDKPCAYKPKYNWVDLFSKGEWRDSIILTRGRKVHDGIPVCSEGYFEWFNSFSFTKLCLDVVNLAEDDDYDDGKVLGDRGGVSQRENVEVPHSQNEGGGGPTEVVEDPARSVLVEALAAKTRECAFLMEANLRMQADIQAKDVANFICEKKLNEKLFTLECESKKKMIEDLQMQLADKVKKCETLSSINNKLMEEVYVNQEAQPLPLNLVPHLEENDQLEAEKWKHKYDELNAKFEEAQRRLSEGDRNGVWQLALKGAIEGGDFKDTEDSTYEELSKQFTKLLTIAQEGPKGEYEDDIILSGRGEYQERIDSRLKKIDHKTNLRQTLF</sequence>
<comment type="caution">
    <text evidence="4">The sequence shown here is derived from an EMBL/GenBank/DDBJ whole genome shotgun (WGS) entry which is preliminary data.</text>
</comment>
<feature type="domain" description="Aminotransferase-like plant mobile" evidence="3">
    <location>
        <begin position="342"/>
        <end position="498"/>
    </location>
</feature>
<dbReference type="PANTHER" id="PTHR46033">
    <property type="entry name" value="PROTEIN MAIN-LIKE 2"/>
    <property type="match status" value="1"/>
</dbReference>
<organism evidence="4 5">
    <name type="scientific">Kingdonia uniflora</name>
    <dbReference type="NCBI Taxonomy" id="39325"/>
    <lineage>
        <taxon>Eukaryota</taxon>
        <taxon>Viridiplantae</taxon>
        <taxon>Streptophyta</taxon>
        <taxon>Embryophyta</taxon>
        <taxon>Tracheophyta</taxon>
        <taxon>Spermatophyta</taxon>
        <taxon>Magnoliopsida</taxon>
        <taxon>Ranunculales</taxon>
        <taxon>Circaeasteraceae</taxon>
        <taxon>Kingdonia</taxon>
    </lineage>
</organism>
<dbReference type="Pfam" id="PF10536">
    <property type="entry name" value="PMD"/>
    <property type="match status" value="2"/>
</dbReference>
<feature type="coiled-coil region" evidence="1">
    <location>
        <begin position="713"/>
        <end position="747"/>
    </location>
</feature>
<dbReference type="GO" id="GO:0010073">
    <property type="term" value="P:meristem maintenance"/>
    <property type="evidence" value="ECO:0007669"/>
    <property type="project" value="InterPro"/>
</dbReference>
<keyword evidence="5" id="KW-1185">Reference proteome</keyword>
<evidence type="ECO:0000313" key="5">
    <source>
        <dbReference type="Proteomes" id="UP000541444"/>
    </source>
</evidence>
<feature type="region of interest" description="Disordered" evidence="2">
    <location>
        <begin position="116"/>
        <end position="153"/>
    </location>
</feature>
<reference evidence="4 5" key="1">
    <citation type="journal article" date="2020" name="IScience">
        <title>Genome Sequencing of the Endangered Kingdonia uniflora (Circaeasteraceae, Ranunculales) Reveals Potential Mechanisms of Evolutionary Specialization.</title>
        <authorList>
            <person name="Sun Y."/>
            <person name="Deng T."/>
            <person name="Zhang A."/>
            <person name="Moore M.J."/>
            <person name="Landis J.B."/>
            <person name="Lin N."/>
            <person name="Zhang H."/>
            <person name="Zhang X."/>
            <person name="Huang J."/>
            <person name="Zhang X."/>
            <person name="Sun H."/>
            <person name="Wang H."/>
        </authorList>
    </citation>
    <scope>NUCLEOTIDE SEQUENCE [LARGE SCALE GENOMIC DNA]</scope>
    <source>
        <strain evidence="4">TB1705</strain>
        <tissue evidence="4">Leaf</tissue>
    </source>
</reference>
<protein>
    <recommendedName>
        <fullName evidence="3">Aminotransferase-like plant mobile domain-containing protein</fullName>
    </recommendedName>
</protein>
<feature type="compositionally biased region" description="Basic residues" evidence="2">
    <location>
        <begin position="1"/>
        <end position="12"/>
    </location>
</feature>
<dbReference type="InterPro" id="IPR044824">
    <property type="entry name" value="MAIN-like"/>
</dbReference>
<dbReference type="PANTHER" id="PTHR46033:SF1">
    <property type="entry name" value="PROTEIN MAIN-LIKE 2"/>
    <property type="match status" value="1"/>
</dbReference>
<feature type="compositionally biased region" description="Basic and acidic residues" evidence="2">
    <location>
        <begin position="25"/>
        <end position="34"/>
    </location>
</feature>
<dbReference type="Proteomes" id="UP000541444">
    <property type="component" value="Unassembled WGS sequence"/>
</dbReference>
<name>A0A7J7L2R8_9MAGN</name>
<feature type="compositionally biased region" description="Low complexity" evidence="2">
    <location>
        <begin position="59"/>
        <end position="72"/>
    </location>
</feature>
<evidence type="ECO:0000256" key="2">
    <source>
        <dbReference type="SAM" id="MobiDB-lite"/>
    </source>
</evidence>
<dbReference type="InterPro" id="IPR019557">
    <property type="entry name" value="AminoTfrase-like_pln_mobile"/>
</dbReference>
<feature type="compositionally biased region" description="Low complexity" evidence="2">
    <location>
        <begin position="80"/>
        <end position="92"/>
    </location>
</feature>
<evidence type="ECO:0000259" key="3">
    <source>
        <dbReference type="Pfam" id="PF10536"/>
    </source>
</evidence>
<feature type="region of interest" description="Disordered" evidence="2">
    <location>
        <begin position="1"/>
        <end position="100"/>
    </location>
</feature>
<gene>
    <name evidence="4" type="ORF">GIB67_018922</name>
</gene>
<evidence type="ECO:0000256" key="1">
    <source>
        <dbReference type="SAM" id="Coils"/>
    </source>
</evidence>
<proteinExistence type="predicted"/>
<evidence type="ECO:0000313" key="4">
    <source>
        <dbReference type="EMBL" id="KAF6136883.1"/>
    </source>
</evidence>
<keyword evidence="1" id="KW-0175">Coiled coil</keyword>
<feature type="domain" description="Aminotransferase-like plant mobile" evidence="3">
    <location>
        <begin position="217"/>
        <end position="266"/>
    </location>
</feature>
<feature type="compositionally biased region" description="Polar residues" evidence="2">
    <location>
        <begin position="119"/>
        <end position="133"/>
    </location>
</feature>
<dbReference type="OrthoDB" id="593744at2759"/>
<feature type="region of interest" description="Disordered" evidence="2">
    <location>
        <begin position="575"/>
        <end position="603"/>
    </location>
</feature>
<accession>A0A7J7L2R8</accession>
<dbReference type="AlphaFoldDB" id="A0A7J7L2R8"/>